<feature type="signal peptide" evidence="1">
    <location>
        <begin position="1"/>
        <end position="30"/>
    </location>
</feature>
<dbReference type="SMART" id="SM00867">
    <property type="entry name" value="YceI"/>
    <property type="match status" value="1"/>
</dbReference>
<gene>
    <name evidence="3" type="ORF">YBN1229_v1_1904</name>
</gene>
<dbReference type="KEGG" id="fiy:BN1229_v1_1904"/>
<feature type="domain" description="Lipid/polyisoprenoid-binding YceI-like" evidence="2">
    <location>
        <begin position="33"/>
        <end position="194"/>
    </location>
</feature>
<evidence type="ECO:0000259" key="2">
    <source>
        <dbReference type="SMART" id="SM00867"/>
    </source>
</evidence>
<evidence type="ECO:0000313" key="3">
    <source>
        <dbReference type="EMBL" id="CPR18875.1"/>
    </source>
</evidence>
<organism evidence="3 4">
    <name type="scientific">Candidatus Filomicrobium marinum</name>
    <dbReference type="NCBI Taxonomy" id="1608628"/>
    <lineage>
        <taxon>Bacteria</taxon>
        <taxon>Pseudomonadati</taxon>
        <taxon>Pseudomonadota</taxon>
        <taxon>Alphaproteobacteria</taxon>
        <taxon>Hyphomicrobiales</taxon>
        <taxon>Hyphomicrobiaceae</taxon>
        <taxon>Filomicrobium</taxon>
    </lineage>
</organism>
<dbReference type="InterPro" id="IPR007372">
    <property type="entry name" value="Lipid/polyisoprenoid-bd_YceI"/>
</dbReference>
<dbReference type="KEGG" id="fil:BN1229_v1_1901"/>
<dbReference type="Pfam" id="PF04264">
    <property type="entry name" value="YceI"/>
    <property type="match status" value="1"/>
</dbReference>
<evidence type="ECO:0000256" key="1">
    <source>
        <dbReference type="SAM" id="SignalP"/>
    </source>
</evidence>
<accession>A0A0D6JF24</accession>
<dbReference type="PANTHER" id="PTHR34406">
    <property type="entry name" value="PROTEIN YCEI"/>
    <property type="match status" value="1"/>
</dbReference>
<name>A0A0D6JF24_9HYPH</name>
<keyword evidence="4" id="KW-1185">Reference proteome</keyword>
<dbReference type="SUPFAM" id="SSF101874">
    <property type="entry name" value="YceI-like"/>
    <property type="match status" value="1"/>
</dbReference>
<dbReference type="RefSeq" id="WP_046478020.1">
    <property type="nucleotide sequence ID" value="NZ_LN829118.1"/>
</dbReference>
<feature type="chain" id="PRO_5002306142" evidence="1">
    <location>
        <begin position="31"/>
        <end position="197"/>
    </location>
</feature>
<dbReference type="Proteomes" id="UP000033187">
    <property type="component" value="Chromosome 1"/>
</dbReference>
<reference evidence="4" key="1">
    <citation type="submission" date="2015-02" db="EMBL/GenBank/DDBJ databases">
        <authorList>
            <person name="Chooi Y.-H."/>
        </authorList>
    </citation>
    <scope>NUCLEOTIDE SEQUENCE [LARGE SCALE GENOMIC DNA]</scope>
    <source>
        <strain evidence="4">strain Y</strain>
    </source>
</reference>
<dbReference type="PANTHER" id="PTHR34406:SF1">
    <property type="entry name" value="PROTEIN YCEI"/>
    <property type="match status" value="1"/>
</dbReference>
<proteinExistence type="predicted"/>
<dbReference type="InterPro" id="IPR036761">
    <property type="entry name" value="TTHA0802/YceI-like_sf"/>
</dbReference>
<keyword evidence="1" id="KW-0732">Signal</keyword>
<protein>
    <submittedName>
        <fullName evidence="3">YceI-like domain protein</fullName>
    </submittedName>
</protein>
<sequence length="197" mass="20871">MNIFKRTARALAACVVAVAAAQFPAAPSFAAQNWDVIDDQSTIGFAGTHAGRPFTGTFQSWEADISFDPSDLASSRAEVTVDLASAITGDATYDKTLPTTDWFNVSQIAQAKFVTTDISQAADGRSFNAEGLLSIRGVDVPVTLTFNFIDQGQDARLEGTASLKRLDFGIGKGSDADGAWVSLDIPVTVSVMLKRAD</sequence>
<evidence type="ECO:0000313" key="4">
    <source>
        <dbReference type="Proteomes" id="UP000033187"/>
    </source>
</evidence>
<dbReference type="EMBL" id="LN829119">
    <property type="protein sequence ID" value="CPR18875.1"/>
    <property type="molecule type" value="Genomic_DNA"/>
</dbReference>
<dbReference type="OrthoDB" id="1247465at2"/>
<dbReference type="AlphaFoldDB" id="A0A0D6JF24"/>
<dbReference type="Gene3D" id="2.40.128.110">
    <property type="entry name" value="Lipid/polyisoprenoid-binding, YceI-like"/>
    <property type="match status" value="1"/>
</dbReference>